<comment type="caution">
    <text evidence="1">The sequence shown here is derived from an EMBL/GenBank/DDBJ whole genome shotgun (WGS) entry which is preliminary data.</text>
</comment>
<sequence>MARYLSVLLLLFTVHSVAKETPKERSTQSKKIELQTTISGSQEEPKFMSILPWQDLSRVTLPKPKLTIRPRHKITAIDPAKLQRQIAFHTSQNKNNNQ</sequence>
<accession>A0ABU8ESP3</accession>
<protein>
    <recommendedName>
        <fullName evidence="3">Secreted protein</fullName>
    </recommendedName>
</protein>
<proteinExistence type="predicted"/>
<dbReference type="RefSeq" id="WP_336435342.1">
    <property type="nucleotide sequence ID" value="NZ_JBAWKS010000001.1"/>
</dbReference>
<name>A0ABU8ESP3_9GAMM</name>
<dbReference type="EMBL" id="JBAWKS010000001">
    <property type="protein sequence ID" value="MEI4549989.1"/>
    <property type="molecule type" value="Genomic_DNA"/>
</dbReference>
<dbReference type="Proteomes" id="UP001382455">
    <property type="component" value="Unassembled WGS sequence"/>
</dbReference>
<evidence type="ECO:0008006" key="3">
    <source>
        <dbReference type="Google" id="ProtNLM"/>
    </source>
</evidence>
<evidence type="ECO:0000313" key="2">
    <source>
        <dbReference type="Proteomes" id="UP001382455"/>
    </source>
</evidence>
<evidence type="ECO:0000313" key="1">
    <source>
        <dbReference type="EMBL" id="MEI4549989.1"/>
    </source>
</evidence>
<keyword evidence="2" id="KW-1185">Reference proteome</keyword>
<organism evidence="1 2">
    <name type="scientific">Pseudoalteromonas spongiae</name>
    <dbReference type="NCBI Taxonomy" id="298657"/>
    <lineage>
        <taxon>Bacteria</taxon>
        <taxon>Pseudomonadati</taxon>
        <taxon>Pseudomonadota</taxon>
        <taxon>Gammaproteobacteria</taxon>
        <taxon>Alteromonadales</taxon>
        <taxon>Pseudoalteromonadaceae</taxon>
        <taxon>Pseudoalteromonas</taxon>
    </lineage>
</organism>
<reference evidence="1 2" key="1">
    <citation type="submission" date="2023-12" db="EMBL/GenBank/DDBJ databases">
        <title>Friends and Foes: Symbiotic and Algicidal bacterial influence on Karenia brevis blooms.</title>
        <authorList>
            <person name="Fei C."/>
            <person name="Mohamed A.R."/>
            <person name="Booker A."/>
            <person name="Arshad M."/>
            <person name="Klass S."/>
            <person name="Ahn S."/>
            <person name="Gilbert P.M."/>
            <person name="Heil C.A."/>
            <person name="Martinez J.M."/>
            <person name="Amin S.A."/>
        </authorList>
    </citation>
    <scope>NUCLEOTIDE SEQUENCE [LARGE SCALE GENOMIC DNA]</scope>
    <source>
        <strain evidence="1 2">CE15</strain>
    </source>
</reference>
<gene>
    <name evidence="1" type="ORF">WAE96_09950</name>
</gene>